<accession>A0ABX2AY26</accession>
<dbReference type="SUPFAM" id="SSF56219">
    <property type="entry name" value="DNase I-like"/>
    <property type="match status" value="1"/>
</dbReference>
<evidence type="ECO:0000259" key="1">
    <source>
        <dbReference type="Pfam" id="PF19580"/>
    </source>
</evidence>
<dbReference type="PANTHER" id="PTHR42834">
    <property type="entry name" value="ENDONUCLEASE/EXONUCLEASE/PHOSPHATASE FAMILY PROTEIN (AFU_ORTHOLOGUE AFUA_3G09210)"/>
    <property type="match status" value="1"/>
</dbReference>
<dbReference type="EMBL" id="JABKKE010000019">
    <property type="protein sequence ID" value="NPE14828.1"/>
    <property type="molecule type" value="Genomic_DNA"/>
</dbReference>
<feature type="domain" description="Endonuclease/exonuclease/phosphatase" evidence="1">
    <location>
        <begin position="16"/>
        <end position="61"/>
    </location>
</feature>
<dbReference type="GO" id="GO:0004519">
    <property type="term" value="F:endonuclease activity"/>
    <property type="evidence" value="ECO:0007669"/>
    <property type="project" value="UniProtKB-KW"/>
</dbReference>
<name>A0ABX2AY26_9BACT</name>
<protein>
    <submittedName>
        <fullName evidence="2">Endonuclease</fullName>
    </submittedName>
</protein>
<proteinExistence type="predicted"/>
<dbReference type="RefSeq" id="WP_172178104.1">
    <property type="nucleotide sequence ID" value="NZ_CASGIA010000014.1"/>
</dbReference>
<keyword evidence="2" id="KW-0540">Nuclease</keyword>
<dbReference type="PANTHER" id="PTHR42834:SF1">
    <property type="entry name" value="ENDONUCLEASE_EXONUCLEASE_PHOSPHATASE FAMILY PROTEIN (AFU_ORTHOLOGUE AFUA_3G09210)"/>
    <property type="match status" value="1"/>
</dbReference>
<dbReference type="GeneID" id="82158278"/>
<dbReference type="InterPro" id="IPR036691">
    <property type="entry name" value="Endo/exonu/phosph_ase_sf"/>
</dbReference>
<keyword evidence="3" id="KW-1185">Reference proteome</keyword>
<feature type="domain" description="Endonuclease/exonuclease/phosphatase" evidence="1">
    <location>
        <begin position="92"/>
        <end position="335"/>
    </location>
</feature>
<gene>
    <name evidence="2" type="ORF">HPS55_10930</name>
</gene>
<evidence type="ECO:0000313" key="2">
    <source>
        <dbReference type="EMBL" id="NPE14828.1"/>
    </source>
</evidence>
<dbReference type="Proteomes" id="UP001193734">
    <property type="component" value="Unassembled WGS sequence"/>
</dbReference>
<dbReference type="Pfam" id="PF19580">
    <property type="entry name" value="Exo_endo_phos_3"/>
    <property type="match status" value="2"/>
</dbReference>
<keyword evidence="2" id="KW-0255">Endonuclease</keyword>
<comment type="caution">
    <text evidence="2">The sequence shown here is derived from an EMBL/GenBank/DDBJ whole genome shotgun (WGS) entry which is preliminary data.</text>
</comment>
<sequence>MFLSLLLSSYLTFVELNCENMFDCRHDSLKNDVEYLPDSGRHWTPWKYWRKLNNISRAIVSCGIPVDDRYISSAGNVSGGGFDDIAYGGDYRLPDLIALCEVENDSVMSDLTQRSLLRTARYRYIMTDSPDMRGIDVALMYSPFSFSPIRHYPLRVDPVAGMRPTRDILYVSGRTVTDDTLHVFVVHAPSRYGGEKHSRPFRMAVAGRLCAAVDSVRAVSPDAVIIIAGDFNDYSGDAAIGFITSRGVVDVTRSSRGRNGVAKGTYRYKGRWGSLDHVLMSRNLAERVCSAFVNDAPFLLEEDKKYGGFKPFRSYTGYRFSPDGTSDHLPLVVKIGL</sequence>
<evidence type="ECO:0000313" key="3">
    <source>
        <dbReference type="Proteomes" id="UP001193734"/>
    </source>
</evidence>
<organism evidence="2 3">
    <name type="scientific">Xylanibacter rodentium</name>
    <dbReference type="NCBI Taxonomy" id="2736289"/>
    <lineage>
        <taxon>Bacteria</taxon>
        <taxon>Pseudomonadati</taxon>
        <taxon>Bacteroidota</taxon>
        <taxon>Bacteroidia</taxon>
        <taxon>Bacteroidales</taxon>
        <taxon>Prevotellaceae</taxon>
        <taxon>Xylanibacter</taxon>
    </lineage>
</organism>
<reference evidence="2 3" key="1">
    <citation type="submission" date="2020-05" db="EMBL/GenBank/DDBJ databases">
        <title>Distinct polysaccharide utilization as determinants for interspecies competition between intestinal Prevotella spp.</title>
        <authorList>
            <person name="Galvez E.J.C."/>
            <person name="Iljazovic A."/>
            <person name="Strowig T."/>
        </authorList>
    </citation>
    <scope>NUCLEOTIDE SEQUENCE [LARGE SCALE GENOMIC DNA]</scope>
    <source>
        <strain evidence="2 3">PROD</strain>
    </source>
</reference>
<dbReference type="Gene3D" id="3.60.10.10">
    <property type="entry name" value="Endonuclease/exonuclease/phosphatase"/>
    <property type="match status" value="1"/>
</dbReference>
<dbReference type="InterPro" id="IPR005135">
    <property type="entry name" value="Endo/exonuclease/phosphatase"/>
</dbReference>
<keyword evidence="2" id="KW-0378">Hydrolase</keyword>